<dbReference type="AlphaFoldDB" id="A0A3B1C7V9"/>
<keyword evidence="2" id="KW-0378">Hydrolase</keyword>
<dbReference type="GO" id="GO:0016787">
    <property type="term" value="F:hydrolase activity"/>
    <property type="evidence" value="ECO:0007669"/>
    <property type="project" value="UniProtKB-KW"/>
</dbReference>
<reference evidence="2" key="1">
    <citation type="submission" date="2018-06" db="EMBL/GenBank/DDBJ databases">
        <authorList>
            <person name="Zhirakovskaya E."/>
        </authorList>
    </citation>
    <scope>NUCLEOTIDE SEQUENCE</scope>
</reference>
<dbReference type="PANTHER" id="PTHR43546:SF3">
    <property type="entry name" value="UPF0173 METAL-DEPENDENT HYDROLASE MJ1163"/>
    <property type="match status" value="1"/>
</dbReference>
<dbReference type="Pfam" id="PF12706">
    <property type="entry name" value="Lactamase_B_2"/>
    <property type="match status" value="1"/>
</dbReference>
<dbReference type="PANTHER" id="PTHR43546">
    <property type="entry name" value="UPF0173 METAL-DEPENDENT HYDROLASE MJ1163-RELATED"/>
    <property type="match status" value="1"/>
</dbReference>
<name>A0A3B1C7V9_9ZZZZ</name>
<organism evidence="2">
    <name type="scientific">hydrothermal vent metagenome</name>
    <dbReference type="NCBI Taxonomy" id="652676"/>
    <lineage>
        <taxon>unclassified sequences</taxon>
        <taxon>metagenomes</taxon>
        <taxon>ecological metagenomes</taxon>
    </lineage>
</organism>
<dbReference type="EMBL" id="UOGC01000082">
    <property type="protein sequence ID" value="VAX18960.1"/>
    <property type="molecule type" value="Genomic_DNA"/>
</dbReference>
<feature type="non-terminal residue" evidence="2">
    <location>
        <position position="204"/>
    </location>
</feature>
<dbReference type="SMART" id="SM00849">
    <property type="entry name" value="Lactamase_B"/>
    <property type="match status" value="1"/>
</dbReference>
<dbReference type="SUPFAM" id="SSF56281">
    <property type="entry name" value="Metallo-hydrolase/oxidoreductase"/>
    <property type="match status" value="1"/>
</dbReference>
<dbReference type="InterPro" id="IPR036866">
    <property type="entry name" value="RibonucZ/Hydroxyglut_hydro"/>
</dbReference>
<dbReference type="Gene3D" id="3.60.15.10">
    <property type="entry name" value="Ribonuclease Z/Hydroxyacylglutathione hydrolase-like"/>
    <property type="match status" value="1"/>
</dbReference>
<evidence type="ECO:0000259" key="1">
    <source>
        <dbReference type="SMART" id="SM00849"/>
    </source>
</evidence>
<gene>
    <name evidence="2" type="ORF">MNBD_NITROSPINAE01-1959</name>
</gene>
<proteinExistence type="predicted"/>
<sequence length="204" mass="21837">MVTLKYHGHSCWEIESDGGHLLIDPFLSGNELADVGPEAFDELDAILITHGHSDHIGDTEIIARNTGALIVTNFEISNYFGAMGLNSHPLHIGGGREFAFGHVKLTIAHHGSSGPGGEYLGTPAGVLFTSHDGKKIYHAGDTALFLDMKLIGEMYGPLDVALLPIGDNFTMNIDDAVKAAEFLGAKVNIPMHYNTFSPIQADPS</sequence>
<dbReference type="InterPro" id="IPR050114">
    <property type="entry name" value="UPF0173_UPF0282_UlaG_hydrolase"/>
</dbReference>
<dbReference type="InterPro" id="IPR001279">
    <property type="entry name" value="Metallo-B-lactamas"/>
</dbReference>
<accession>A0A3B1C7V9</accession>
<dbReference type="NCBIfam" id="NF001911">
    <property type="entry name" value="PRK00685.1"/>
    <property type="match status" value="1"/>
</dbReference>
<feature type="domain" description="Metallo-beta-lactamase" evidence="1">
    <location>
        <begin position="8"/>
        <end position="192"/>
    </location>
</feature>
<evidence type="ECO:0000313" key="2">
    <source>
        <dbReference type="EMBL" id="VAX18960.1"/>
    </source>
</evidence>
<protein>
    <submittedName>
        <fullName evidence="2">FIG002379: metal-dependent hydrolase</fullName>
    </submittedName>
</protein>